<dbReference type="AlphaFoldDB" id="A0A6B2H9Y5"/>
<feature type="transmembrane region" description="Helical" evidence="1">
    <location>
        <begin position="12"/>
        <end position="30"/>
    </location>
</feature>
<evidence type="ECO:0000313" key="3">
    <source>
        <dbReference type="Proteomes" id="UP000478546"/>
    </source>
</evidence>
<comment type="caution">
    <text evidence="2">The sequence shown here is derived from an EMBL/GenBank/DDBJ whole genome shotgun (WGS) entry which is preliminary data.</text>
</comment>
<dbReference type="RefSeq" id="WP_162347119.1">
    <property type="nucleotide sequence ID" value="NZ_JAAEAA010000019.1"/>
</dbReference>
<evidence type="ECO:0000256" key="1">
    <source>
        <dbReference type="SAM" id="Phobius"/>
    </source>
</evidence>
<keyword evidence="1" id="KW-1133">Transmembrane helix</keyword>
<name>A0A6B2H9Y5_9BACT</name>
<sequence length="75" mass="8747">MQPVEKVNKLFVVKLFLLSGLLYLGFILKVPQFVKPAEARPLEQFALPNEKQEPKQIKKLYYRMISDTEPEEIAI</sequence>
<dbReference type="Proteomes" id="UP000478546">
    <property type="component" value="Unassembled WGS sequence"/>
</dbReference>
<dbReference type="EMBL" id="JAAEAA010000019">
    <property type="protein sequence ID" value="NDK57060.1"/>
    <property type="molecule type" value="Genomic_DNA"/>
</dbReference>
<accession>A0A6B2H9Y5</accession>
<protein>
    <submittedName>
        <fullName evidence="2">Uncharacterized protein</fullName>
    </submittedName>
</protein>
<gene>
    <name evidence="2" type="ORF">GWO68_14130</name>
</gene>
<keyword evidence="1" id="KW-0472">Membrane</keyword>
<reference evidence="2 3" key="1">
    <citation type="submission" date="2020-01" db="EMBL/GenBank/DDBJ databases">
        <authorList>
            <person name="Kim M.K."/>
        </authorList>
    </citation>
    <scope>NUCLEOTIDE SEQUENCE [LARGE SCALE GENOMIC DNA]</scope>
    <source>
        <strain evidence="2 3">BT213</strain>
    </source>
</reference>
<keyword evidence="1" id="KW-0812">Transmembrane</keyword>
<keyword evidence="3" id="KW-1185">Reference proteome</keyword>
<proteinExistence type="predicted"/>
<organism evidence="2 3">
    <name type="scientific">Pontibacter fetidus</name>
    <dbReference type="NCBI Taxonomy" id="2700082"/>
    <lineage>
        <taxon>Bacteria</taxon>
        <taxon>Pseudomonadati</taxon>
        <taxon>Bacteroidota</taxon>
        <taxon>Cytophagia</taxon>
        <taxon>Cytophagales</taxon>
        <taxon>Hymenobacteraceae</taxon>
        <taxon>Pontibacter</taxon>
    </lineage>
</organism>
<evidence type="ECO:0000313" key="2">
    <source>
        <dbReference type="EMBL" id="NDK57060.1"/>
    </source>
</evidence>